<accession>A0AAD7MXK4</accession>
<sequence>MTNIRKLWWYPDIDTGGRLISMLAPNLEHIRVQYKDQSATAKTLSFPPMQRLESAEVTLEYEWMLPFYARLESILAAAPDSLTEICITFAPRLRFLHQTALAYEWMLPFYARLESILAAAPDSPTEICITFAPRLRFLHQTALARMDNFLADRGASPRIRWRLDVDDNTKSSFTDFVGALEQGLPRLDTQGKLLVERRSVIDSGFSDWAIKR</sequence>
<keyword evidence="2" id="KW-1185">Reference proteome</keyword>
<dbReference type="AlphaFoldDB" id="A0AAD7MXK4"/>
<dbReference type="Proteomes" id="UP001215598">
    <property type="component" value="Unassembled WGS sequence"/>
</dbReference>
<comment type="caution">
    <text evidence="1">The sequence shown here is derived from an EMBL/GenBank/DDBJ whole genome shotgun (WGS) entry which is preliminary data.</text>
</comment>
<protein>
    <submittedName>
        <fullName evidence="1">Uncharacterized protein</fullName>
    </submittedName>
</protein>
<evidence type="ECO:0000313" key="1">
    <source>
        <dbReference type="EMBL" id="KAJ7736454.1"/>
    </source>
</evidence>
<name>A0AAD7MXK4_9AGAR</name>
<gene>
    <name evidence="1" type="ORF">B0H16DRAFT_1573840</name>
</gene>
<reference evidence="1" key="1">
    <citation type="submission" date="2023-03" db="EMBL/GenBank/DDBJ databases">
        <title>Massive genome expansion in bonnet fungi (Mycena s.s.) driven by repeated elements and novel gene families across ecological guilds.</title>
        <authorList>
            <consortium name="Lawrence Berkeley National Laboratory"/>
            <person name="Harder C.B."/>
            <person name="Miyauchi S."/>
            <person name="Viragh M."/>
            <person name="Kuo A."/>
            <person name="Thoen E."/>
            <person name="Andreopoulos B."/>
            <person name="Lu D."/>
            <person name="Skrede I."/>
            <person name="Drula E."/>
            <person name="Henrissat B."/>
            <person name="Morin E."/>
            <person name="Kohler A."/>
            <person name="Barry K."/>
            <person name="LaButti K."/>
            <person name="Morin E."/>
            <person name="Salamov A."/>
            <person name="Lipzen A."/>
            <person name="Mereny Z."/>
            <person name="Hegedus B."/>
            <person name="Baldrian P."/>
            <person name="Stursova M."/>
            <person name="Weitz H."/>
            <person name="Taylor A."/>
            <person name="Grigoriev I.V."/>
            <person name="Nagy L.G."/>
            <person name="Martin F."/>
            <person name="Kauserud H."/>
        </authorList>
    </citation>
    <scope>NUCLEOTIDE SEQUENCE</scope>
    <source>
        <strain evidence="1">CBHHK182m</strain>
    </source>
</reference>
<proteinExistence type="predicted"/>
<evidence type="ECO:0000313" key="2">
    <source>
        <dbReference type="Proteomes" id="UP001215598"/>
    </source>
</evidence>
<organism evidence="1 2">
    <name type="scientific">Mycena metata</name>
    <dbReference type="NCBI Taxonomy" id="1033252"/>
    <lineage>
        <taxon>Eukaryota</taxon>
        <taxon>Fungi</taxon>
        <taxon>Dikarya</taxon>
        <taxon>Basidiomycota</taxon>
        <taxon>Agaricomycotina</taxon>
        <taxon>Agaricomycetes</taxon>
        <taxon>Agaricomycetidae</taxon>
        <taxon>Agaricales</taxon>
        <taxon>Marasmiineae</taxon>
        <taxon>Mycenaceae</taxon>
        <taxon>Mycena</taxon>
    </lineage>
</organism>
<dbReference type="EMBL" id="JARKIB010000121">
    <property type="protein sequence ID" value="KAJ7736454.1"/>
    <property type="molecule type" value="Genomic_DNA"/>
</dbReference>